<dbReference type="FunFam" id="3.40.30.10:FF:000013">
    <property type="entry name" value="Blast:Protein SCO1 homolog, mitochondrial"/>
    <property type="match status" value="1"/>
</dbReference>
<keyword evidence="2 3" id="KW-0186">Copper</keyword>
<keyword evidence="5" id="KW-1133">Transmembrane helix</keyword>
<feature type="domain" description="Thioredoxin" evidence="6">
    <location>
        <begin position="41"/>
        <end position="204"/>
    </location>
</feature>
<name>A0A433XAL0_9HYPH</name>
<reference evidence="7 8" key="1">
    <citation type="journal article" date="2016" name="Int. J. Syst. Evol. Microbiol.">
        <title>Arsenicitalea aurantiaca gen. nov., sp. nov., a new member of the family Hyphomicrobiaceae, isolated from high-arsenic sediment.</title>
        <authorList>
            <person name="Mu Y."/>
            <person name="Zhou L."/>
            <person name="Zeng X.C."/>
            <person name="Liu L."/>
            <person name="Pan Y."/>
            <person name="Chen X."/>
            <person name="Wang J."/>
            <person name="Li S."/>
            <person name="Li W.J."/>
            <person name="Wang Y."/>
        </authorList>
    </citation>
    <scope>NUCLEOTIDE SEQUENCE [LARGE SCALE GENOMIC DNA]</scope>
    <source>
        <strain evidence="7 8">42-50</strain>
    </source>
</reference>
<evidence type="ECO:0000256" key="3">
    <source>
        <dbReference type="PIRSR" id="PIRSR603782-1"/>
    </source>
</evidence>
<sequence>MAQEPKESSRVLARFRVMLWALVAIVAVGATGLYFIRPPANPLGVTGTAFSAETTDGARFTEADLRGTPSLVFFGFTWCPDVCPTSLAEMTAIRADLGYSPDQLRIIFATVDPERDTPQVLADYLGTFDPTIVGLTGTEAEVEATKAAFGVYSEKGEDDGSGTYLVDHTASVFLIGADGGFAGTIAYTESRDTARAKVERLVEG</sequence>
<dbReference type="PANTHER" id="PTHR12151:SF25">
    <property type="entry name" value="LINALOOL DEHYDRATASE_ISOMERASE DOMAIN-CONTAINING PROTEIN"/>
    <property type="match status" value="1"/>
</dbReference>
<evidence type="ECO:0000313" key="8">
    <source>
        <dbReference type="Proteomes" id="UP000281547"/>
    </source>
</evidence>
<feature type="binding site" evidence="3">
    <location>
        <position position="83"/>
    </location>
    <ligand>
        <name>Cu cation</name>
        <dbReference type="ChEBI" id="CHEBI:23378"/>
    </ligand>
</feature>
<dbReference type="RefSeq" id="WP_127188362.1">
    <property type="nucleotide sequence ID" value="NZ_RZNJ01000003.1"/>
</dbReference>
<organism evidence="7 8">
    <name type="scientific">Arsenicitalea aurantiaca</name>
    <dbReference type="NCBI Taxonomy" id="1783274"/>
    <lineage>
        <taxon>Bacteria</taxon>
        <taxon>Pseudomonadati</taxon>
        <taxon>Pseudomonadota</taxon>
        <taxon>Alphaproteobacteria</taxon>
        <taxon>Hyphomicrobiales</taxon>
        <taxon>Devosiaceae</taxon>
        <taxon>Arsenicitalea</taxon>
    </lineage>
</organism>
<comment type="caution">
    <text evidence="7">The sequence shown here is derived from an EMBL/GenBank/DDBJ whole genome shotgun (WGS) entry which is preliminary data.</text>
</comment>
<proteinExistence type="inferred from homology"/>
<feature type="binding site" evidence="3">
    <location>
        <position position="79"/>
    </location>
    <ligand>
        <name>Cu cation</name>
        <dbReference type="ChEBI" id="CHEBI:23378"/>
    </ligand>
</feature>
<dbReference type="InterPro" id="IPR036249">
    <property type="entry name" value="Thioredoxin-like_sf"/>
</dbReference>
<dbReference type="PROSITE" id="PS51352">
    <property type="entry name" value="THIOREDOXIN_2"/>
    <property type="match status" value="1"/>
</dbReference>
<keyword evidence="5" id="KW-0812">Transmembrane</keyword>
<keyword evidence="3" id="KW-0479">Metal-binding</keyword>
<feature type="disulfide bond" description="Redox-active" evidence="4">
    <location>
        <begin position="79"/>
        <end position="83"/>
    </location>
</feature>
<dbReference type="AlphaFoldDB" id="A0A433XAL0"/>
<feature type="binding site" evidence="3">
    <location>
        <position position="168"/>
    </location>
    <ligand>
        <name>Cu cation</name>
        <dbReference type="ChEBI" id="CHEBI:23378"/>
    </ligand>
</feature>
<accession>A0A433XAL0</accession>
<evidence type="ECO:0000256" key="5">
    <source>
        <dbReference type="SAM" id="Phobius"/>
    </source>
</evidence>
<evidence type="ECO:0000256" key="4">
    <source>
        <dbReference type="PIRSR" id="PIRSR603782-2"/>
    </source>
</evidence>
<feature type="transmembrane region" description="Helical" evidence="5">
    <location>
        <begin position="17"/>
        <end position="36"/>
    </location>
</feature>
<dbReference type="SUPFAM" id="SSF52833">
    <property type="entry name" value="Thioredoxin-like"/>
    <property type="match status" value="1"/>
</dbReference>
<evidence type="ECO:0000256" key="1">
    <source>
        <dbReference type="ARBA" id="ARBA00010996"/>
    </source>
</evidence>
<dbReference type="InterPro" id="IPR003782">
    <property type="entry name" value="SCO1/SenC"/>
</dbReference>
<dbReference type="Gene3D" id="3.40.30.10">
    <property type="entry name" value="Glutaredoxin"/>
    <property type="match status" value="1"/>
</dbReference>
<dbReference type="EMBL" id="RZNJ01000003">
    <property type="protein sequence ID" value="RUT31116.1"/>
    <property type="molecule type" value="Genomic_DNA"/>
</dbReference>
<dbReference type="CDD" id="cd02968">
    <property type="entry name" value="SCO"/>
    <property type="match status" value="1"/>
</dbReference>
<protein>
    <submittedName>
        <fullName evidence="7">SCO family protein</fullName>
    </submittedName>
</protein>
<dbReference type="InterPro" id="IPR013766">
    <property type="entry name" value="Thioredoxin_domain"/>
</dbReference>
<dbReference type="Pfam" id="PF02630">
    <property type="entry name" value="SCO1-SenC"/>
    <property type="match status" value="1"/>
</dbReference>
<evidence type="ECO:0000259" key="6">
    <source>
        <dbReference type="PROSITE" id="PS51352"/>
    </source>
</evidence>
<gene>
    <name evidence="7" type="ORF">EMQ25_09595</name>
</gene>
<evidence type="ECO:0000313" key="7">
    <source>
        <dbReference type="EMBL" id="RUT31116.1"/>
    </source>
</evidence>
<dbReference type="OrthoDB" id="9790194at2"/>
<evidence type="ECO:0000256" key="2">
    <source>
        <dbReference type="ARBA" id="ARBA00023008"/>
    </source>
</evidence>
<comment type="similarity">
    <text evidence="1">Belongs to the SCO1/2 family.</text>
</comment>
<dbReference type="Proteomes" id="UP000281547">
    <property type="component" value="Unassembled WGS sequence"/>
</dbReference>
<keyword evidence="4" id="KW-1015">Disulfide bond</keyword>
<dbReference type="PANTHER" id="PTHR12151">
    <property type="entry name" value="ELECTRON TRANSPORT PROTIN SCO1/SENC FAMILY MEMBER"/>
    <property type="match status" value="1"/>
</dbReference>
<dbReference type="GO" id="GO:0046872">
    <property type="term" value="F:metal ion binding"/>
    <property type="evidence" value="ECO:0007669"/>
    <property type="project" value="UniProtKB-KW"/>
</dbReference>
<keyword evidence="5" id="KW-0472">Membrane</keyword>
<keyword evidence="8" id="KW-1185">Reference proteome</keyword>